<feature type="compositionally biased region" description="Acidic residues" evidence="1">
    <location>
        <begin position="143"/>
        <end position="175"/>
    </location>
</feature>
<protein>
    <submittedName>
        <fullName evidence="2">Uncharacterized protein</fullName>
    </submittedName>
</protein>
<evidence type="ECO:0000256" key="1">
    <source>
        <dbReference type="SAM" id="MobiDB-lite"/>
    </source>
</evidence>
<accession>A0A834KV55</accession>
<comment type="caution">
    <text evidence="2">The sequence shown here is derived from an EMBL/GenBank/DDBJ whole genome shotgun (WGS) entry which is preliminary data.</text>
</comment>
<keyword evidence="3" id="KW-1185">Reference proteome</keyword>
<evidence type="ECO:0000313" key="2">
    <source>
        <dbReference type="EMBL" id="KAF7413548.1"/>
    </source>
</evidence>
<name>A0A834KV55_VESGE</name>
<evidence type="ECO:0000313" key="3">
    <source>
        <dbReference type="Proteomes" id="UP000617340"/>
    </source>
</evidence>
<feature type="compositionally biased region" description="Acidic residues" evidence="1">
    <location>
        <begin position="103"/>
        <end position="132"/>
    </location>
</feature>
<reference evidence="2" key="1">
    <citation type="journal article" date="2020" name="G3 (Bethesda)">
        <title>High-Quality Assemblies for Three Invasive Social Wasps from the &lt;i&gt;Vespula&lt;/i&gt; Genus.</title>
        <authorList>
            <person name="Harrop T.W.R."/>
            <person name="Guhlin J."/>
            <person name="McLaughlin G.M."/>
            <person name="Permina E."/>
            <person name="Stockwell P."/>
            <person name="Gilligan J."/>
            <person name="Le Lec M.F."/>
            <person name="Gruber M.A.M."/>
            <person name="Quinn O."/>
            <person name="Lovegrove M."/>
            <person name="Duncan E.J."/>
            <person name="Remnant E.J."/>
            <person name="Van Eeckhoven J."/>
            <person name="Graham B."/>
            <person name="Knapp R.A."/>
            <person name="Langford K.W."/>
            <person name="Kronenberg Z."/>
            <person name="Press M.O."/>
            <person name="Eacker S.M."/>
            <person name="Wilson-Rankin E.E."/>
            <person name="Purcell J."/>
            <person name="Lester P.J."/>
            <person name="Dearden P.K."/>
        </authorList>
    </citation>
    <scope>NUCLEOTIDE SEQUENCE</scope>
    <source>
        <strain evidence="2">Linc-1</strain>
    </source>
</reference>
<dbReference type="AlphaFoldDB" id="A0A834KV55"/>
<proteinExistence type="predicted"/>
<dbReference type="EMBL" id="JACSDZ010000002">
    <property type="protein sequence ID" value="KAF7413548.1"/>
    <property type="molecule type" value="Genomic_DNA"/>
</dbReference>
<sequence>MIPNNTLYIESCYYAESEMNLIMWTWSTKLWSGEGAVGPLRDTAPGGERYRREPRESSTVKGCDPRRKRIKSLTSRNPEPLSPEAAEAKERFATRRHNNNVVDVDDDDDDDDDDDEDEDDEDDEDEDEDEDNDGRGSSGGSDHEDDDDNDDDDNDDDDDDDNDDDNDNDDDYDGV</sequence>
<feature type="region of interest" description="Disordered" evidence="1">
    <location>
        <begin position="38"/>
        <end position="175"/>
    </location>
</feature>
<feature type="compositionally biased region" description="Basic and acidic residues" evidence="1">
    <location>
        <begin position="48"/>
        <end position="58"/>
    </location>
</feature>
<gene>
    <name evidence="2" type="ORF">HZH68_002037</name>
</gene>
<dbReference type="Proteomes" id="UP000617340">
    <property type="component" value="Unassembled WGS sequence"/>
</dbReference>
<organism evidence="2 3">
    <name type="scientific">Vespula germanica</name>
    <name type="common">German yellow jacket</name>
    <name type="synonym">Paravespula germanica</name>
    <dbReference type="NCBI Taxonomy" id="30212"/>
    <lineage>
        <taxon>Eukaryota</taxon>
        <taxon>Metazoa</taxon>
        <taxon>Ecdysozoa</taxon>
        <taxon>Arthropoda</taxon>
        <taxon>Hexapoda</taxon>
        <taxon>Insecta</taxon>
        <taxon>Pterygota</taxon>
        <taxon>Neoptera</taxon>
        <taxon>Endopterygota</taxon>
        <taxon>Hymenoptera</taxon>
        <taxon>Apocrita</taxon>
        <taxon>Aculeata</taxon>
        <taxon>Vespoidea</taxon>
        <taxon>Vespidae</taxon>
        <taxon>Vespinae</taxon>
        <taxon>Vespula</taxon>
    </lineage>
</organism>